<proteinExistence type="predicted"/>
<dbReference type="WBParaSite" id="nRc.2.0.1.t38865-RA">
    <property type="protein sequence ID" value="nRc.2.0.1.t38865-RA"/>
    <property type="gene ID" value="nRc.2.0.1.g38865"/>
</dbReference>
<accession>A0A915KJ61</accession>
<evidence type="ECO:0000256" key="1">
    <source>
        <dbReference type="SAM" id="MobiDB-lite"/>
    </source>
</evidence>
<keyword evidence="2" id="KW-1185">Reference proteome</keyword>
<evidence type="ECO:0000313" key="3">
    <source>
        <dbReference type="WBParaSite" id="nRc.2.0.1.t38865-RA"/>
    </source>
</evidence>
<dbReference type="Proteomes" id="UP000887565">
    <property type="component" value="Unplaced"/>
</dbReference>
<feature type="region of interest" description="Disordered" evidence="1">
    <location>
        <begin position="123"/>
        <end position="142"/>
    </location>
</feature>
<sequence length="142" mass="16437">MEPLCGRSLVCPIWERRLLHLYEHLTKLCMANGRDEINDTINRIKEKELKIMQNEVILKSQIIRWGGCTDLIVCDLTEKSYKIKNDIQNEEIAGIKKSLRHCPGATPLPNAQQQHYLEINEEIDESEDDYINDENSAADSIR</sequence>
<dbReference type="AlphaFoldDB" id="A0A915KJ61"/>
<feature type="compositionally biased region" description="Acidic residues" evidence="1">
    <location>
        <begin position="123"/>
        <end position="132"/>
    </location>
</feature>
<protein>
    <submittedName>
        <fullName evidence="3">Uncharacterized protein</fullName>
    </submittedName>
</protein>
<reference evidence="3" key="1">
    <citation type="submission" date="2022-11" db="UniProtKB">
        <authorList>
            <consortium name="WormBaseParasite"/>
        </authorList>
    </citation>
    <scope>IDENTIFICATION</scope>
</reference>
<evidence type="ECO:0000313" key="2">
    <source>
        <dbReference type="Proteomes" id="UP000887565"/>
    </source>
</evidence>
<name>A0A915KJ61_ROMCU</name>
<organism evidence="2 3">
    <name type="scientific">Romanomermis culicivorax</name>
    <name type="common">Nematode worm</name>
    <dbReference type="NCBI Taxonomy" id="13658"/>
    <lineage>
        <taxon>Eukaryota</taxon>
        <taxon>Metazoa</taxon>
        <taxon>Ecdysozoa</taxon>
        <taxon>Nematoda</taxon>
        <taxon>Enoplea</taxon>
        <taxon>Dorylaimia</taxon>
        <taxon>Mermithida</taxon>
        <taxon>Mermithoidea</taxon>
        <taxon>Mermithidae</taxon>
        <taxon>Romanomermis</taxon>
    </lineage>
</organism>